<dbReference type="SUPFAM" id="SSF56801">
    <property type="entry name" value="Acetyl-CoA synthetase-like"/>
    <property type="match status" value="1"/>
</dbReference>
<organism evidence="5 6">
    <name type="scientific">Mobilicoccus pelagius NBRC 104925</name>
    <dbReference type="NCBI Taxonomy" id="1089455"/>
    <lineage>
        <taxon>Bacteria</taxon>
        <taxon>Bacillati</taxon>
        <taxon>Actinomycetota</taxon>
        <taxon>Actinomycetes</taxon>
        <taxon>Micrococcales</taxon>
        <taxon>Dermatophilaceae</taxon>
        <taxon>Mobilicoccus</taxon>
    </lineage>
</organism>
<dbReference type="GO" id="GO:0004467">
    <property type="term" value="F:long-chain fatty acid-CoA ligase activity"/>
    <property type="evidence" value="ECO:0007669"/>
    <property type="project" value="UniProtKB-EC"/>
</dbReference>
<evidence type="ECO:0000256" key="3">
    <source>
        <dbReference type="ARBA" id="ARBA00024484"/>
    </source>
</evidence>
<sequence>MSHRTLTSWITTSLRDNADLVALRVRRRGDWVTTTYRELDEISARLATAVLELGLTPGDRVAIHAGNSPEWTMVDIACLRAGLVTVPIYTTSTPSQIAHVLRDSGARVVVCGTEELLARTQEALATDDDLDTHMPCVLLPGDRHADDTAGAEGASVRTLAQILDTVPGDAETLTRLREEFAAKEEEVDPDTPVTIIYTSGTTGAPKGVVLTQRAYSRELYVIDTLFGLPRGERNMSFLPLSHAYERGWTYCALASGMENCSVTDPKTVAAAMLDIRPATFVSVPRLYEKVYAGAHQLAGEGVKRRLFDWALRVGADVQRRRREGRPVPRTLAARHALADRLVLHNVRDVVGGEKYVMAAGGAPLRQEVEEFFLAAGLPIYQGYGLTETAPLVSCNAPGAVKSGTAGRPVPGTEVRISDETGEILVRGDNVTPGYYNRPEETAAVIDEEGWFHTGDVGHLDADGYLLITDRIKDLIVTMQGKNIAPGPIESALTADPLVEAAVVIGDGRPYLTALIQPSFEELEHRAREKGWASDSTEELLARGEVEQYYDDLIARVGRDSARYERIQKFRLLSEPLTMDAGEITPTLKVRRGPVERRHADLITSMYQ</sequence>
<dbReference type="Pfam" id="PF00501">
    <property type="entry name" value="AMP-binding"/>
    <property type="match status" value="1"/>
</dbReference>
<keyword evidence="1" id="KW-0547">Nucleotide-binding</keyword>
<dbReference type="PROSITE" id="PS00455">
    <property type="entry name" value="AMP_BINDING"/>
    <property type="match status" value="1"/>
</dbReference>
<evidence type="ECO:0000313" key="6">
    <source>
        <dbReference type="Proteomes" id="UP000004367"/>
    </source>
</evidence>
<evidence type="ECO:0000313" key="5">
    <source>
        <dbReference type="EMBL" id="GAB47742.1"/>
    </source>
</evidence>
<reference evidence="5 6" key="1">
    <citation type="submission" date="2012-02" db="EMBL/GenBank/DDBJ databases">
        <title>Whole genome shotgun sequence of Mobilicoccus pelagius NBRC 104925.</title>
        <authorList>
            <person name="Yoshida Y."/>
            <person name="Hosoyama A."/>
            <person name="Tsuchikane K."/>
            <person name="Katsumata H."/>
            <person name="Yamazaki S."/>
            <person name="Fujita N."/>
        </authorList>
    </citation>
    <scope>NUCLEOTIDE SEQUENCE [LARGE SCALE GENOMIC DNA]</scope>
    <source>
        <strain evidence="5 6">NBRC 104925</strain>
    </source>
</reference>
<dbReference type="CDD" id="cd05907">
    <property type="entry name" value="VL_LC_FACS_like"/>
    <property type="match status" value="1"/>
</dbReference>
<dbReference type="Proteomes" id="UP000004367">
    <property type="component" value="Unassembled WGS sequence"/>
</dbReference>
<accession>H5UPT7</accession>
<feature type="domain" description="AMP-dependent synthetase/ligase" evidence="4">
    <location>
        <begin position="15"/>
        <end position="435"/>
    </location>
</feature>
<comment type="caution">
    <text evidence="5">The sequence shown here is derived from an EMBL/GenBank/DDBJ whole genome shotgun (WGS) entry which is preliminary data.</text>
</comment>
<dbReference type="AlphaFoldDB" id="H5UPT7"/>
<name>H5UPT7_9MICO</name>
<dbReference type="PANTHER" id="PTHR43272:SF33">
    <property type="entry name" value="AMP-BINDING DOMAIN-CONTAINING PROTEIN-RELATED"/>
    <property type="match status" value="1"/>
</dbReference>
<dbReference type="PANTHER" id="PTHR43272">
    <property type="entry name" value="LONG-CHAIN-FATTY-ACID--COA LIGASE"/>
    <property type="match status" value="1"/>
</dbReference>
<dbReference type="Gene3D" id="3.30.300.30">
    <property type="match status" value="1"/>
</dbReference>
<dbReference type="GO" id="GO:0005524">
    <property type="term" value="F:ATP binding"/>
    <property type="evidence" value="ECO:0007669"/>
    <property type="project" value="UniProtKB-KW"/>
</dbReference>
<dbReference type="InterPro" id="IPR000873">
    <property type="entry name" value="AMP-dep_synth/lig_dom"/>
</dbReference>
<comment type="catalytic activity">
    <reaction evidence="3">
        <text>a long-chain fatty acid + ATP + CoA = a long-chain fatty acyl-CoA + AMP + diphosphate</text>
        <dbReference type="Rhea" id="RHEA:15421"/>
        <dbReference type="ChEBI" id="CHEBI:30616"/>
        <dbReference type="ChEBI" id="CHEBI:33019"/>
        <dbReference type="ChEBI" id="CHEBI:57287"/>
        <dbReference type="ChEBI" id="CHEBI:57560"/>
        <dbReference type="ChEBI" id="CHEBI:83139"/>
        <dbReference type="ChEBI" id="CHEBI:456215"/>
        <dbReference type="EC" id="6.2.1.3"/>
    </reaction>
    <physiologicalReaction direction="left-to-right" evidence="3">
        <dbReference type="Rhea" id="RHEA:15422"/>
    </physiologicalReaction>
</comment>
<dbReference type="InterPro" id="IPR042099">
    <property type="entry name" value="ANL_N_sf"/>
</dbReference>
<keyword evidence="5" id="KW-0436">Ligase</keyword>
<dbReference type="RefSeq" id="WP_009481640.1">
    <property type="nucleotide sequence ID" value="NZ_BAFE01000027.1"/>
</dbReference>
<dbReference type="Pfam" id="PF23562">
    <property type="entry name" value="AMP-binding_C_3"/>
    <property type="match status" value="1"/>
</dbReference>
<evidence type="ECO:0000259" key="4">
    <source>
        <dbReference type="Pfam" id="PF00501"/>
    </source>
</evidence>
<protein>
    <submittedName>
        <fullName evidence="5">Long-chain fatty-acid--CoA ligase</fullName>
    </submittedName>
</protein>
<dbReference type="EMBL" id="BAFE01000027">
    <property type="protein sequence ID" value="GAB47742.1"/>
    <property type="molecule type" value="Genomic_DNA"/>
</dbReference>
<keyword evidence="6" id="KW-1185">Reference proteome</keyword>
<gene>
    <name evidence="5" type="primary">fadD</name>
    <name evidence="5" type="ORF">MOPEL_029_00210</name>
</gene>
<evidence type="ECO:0000256" key="1">
    <source>
        <dbReference type="ARBA" id="ARBA00022741"/>
    </source>
</evidence>
<dbReference type="InterPro" id="IPR020845">
    <property type="entry name" value="AMP-binding_CS"/>
</dbReference>
<dbReference type="InterPro" id="IPR045851">
    <property type="entry name" value="AMP-bd_C_sf"/>
</dbReference>
<keyword evidence="2" id="KW-0067">ATP-binding</keyword>
<dbReference type="Gene3D" id="3.40.50.12780">
    <property type="entry name" value="N-terminal domain of ligase-like"/>
    <property type="match status" value="1"/>
</dbReference>
<evidence type="ECO:0000256" key="2">
    <source>
        <dbReference type="ARBA" id="ARBA00022840"/>
    </source>
</evidence>
<dbReference type="GO" id="GO:0016020">
    <property type="term" value="C:membrane"/>
    <property type="evidence" value="ECO:0007669"/>
    <property type="project" value="TreeGrafter"/>
</dbReference>
<proteinExistence type="predicted"/>
<dbReference type="eggNOG" id="COG1022">
    <property type="taxonomic scope" value="Bacteria"/>
</dbReference>
<dbReference type="STRING" id="1089455.MOPEL_029_00210"/>